<gene>
    <name evidence="3" type="ORF">NA57DRAFT_70664</name>
</gene>
<organism evidence="3 4">
    <name type="scientific">Rhizodiscina lignyota</name>
    <dbReference type="NCBI Taxonomy" id="1504668"/>
    <lineage>
        <taxon>Eukaryota</taxon>
        <taxon>Fungi</taxon>
        <taxon>Dikarya</taxon>
        <taxon>Ascomycota</taxon>
        <taxon>Pezizomycotina</taxon>
        <taxon>Dothideomycetes</taxon>
        <taxon>Pleosporomycetidae</taxon>
        <taxon>Aulographales</taxon>
        <taxon>Rhizodiscinaceae</taxon>
        <taxon>Rhizodiscina</taxon>
    </lineage>
</organism>
<feature type="compositionally biased region" description="Polar residues" evidence="2">
    <location>
        <begin position="485"/>
        <end position="495"/>
    </location>
</feature>
<feature type="coiled-coil region" evidence="1">
    <location>
        <begin position="235"/>
        <end position="269"/>
    </location>
</feature>
<feature type="region of interest" description="Disordered" evidence="2">
    <location>
        <begin position="1"/>
        <end position="66"/>
    </location>
</feature>
<dbReference type="OrthoDB" id="4495335at2759"/>
<feature type="coiled-coil region" evidence="1">
    <location>
        <begin position="318"/>
        <end position="345"/>
    </location>
</feature>
<feature type="region of interest" description="Disordered" evidence="2">
    <location>
        <begin position="485"/>
        <end position="522"/>
    </location>
</feature>
<evidence type="ECO:0000313" key="3">
    <source>
        <dbReference type="EMBL" id="KAF2104460.1"/>
    </source>
</evidence>
<feature type="region of interest" description="Disordered" evidence="2">
    <location>
        <begin position="275"/>
        <end position="308"/>
    </location>
</feature>
<reference evidence="3" key="1">
    <citation type="journal article" date="2020" name="Stud. Mycol.">
        <title>101 Dothideomycetes genomes: a test case for predicting lifestyles and emergence of pathogens.</title>
        <authorList>
            <person name="Haridas S."/>
            <person name="Albert R."/>
            <person name="Binder M."/>
            <person name="Bloem J."/>
            <person name="Labutti K."/>
            <person name="Salamov A."/>
            <person name="Andreopoulos B."/>
            <person name="Baker S."/>
            <person name="Barry K."/>
            <person name="Bills G."/>
            <person name="Bluhm B."/>
            <person name="Cannon C."/>
            <person name="Castanera R."/>
            <person name="Culley D."/>
            <person name="Daum C."/>
            <person name="Ezra D."/>
            <person name="Gonzalez J."/>
            <person name="Henrissat B."/>
            <person name="Kuo A."/>
            <person name="Liang C."/>
            <person name="Lipzen A."/>
            <person name="Lutzoni F."/>
            <person name="Magnuson J."/>
            <person name="Mondo S."/>
            <person name="Nolan M."/>
            <person name="Ohm R."/>
            <person name="Pangilinan J."/>
            <person name="Park H.-J."/>
            <person name="Ramirez L."/>
            <person name="Alfaro M."/>
            <person name="Sun H."/>
            <person name="Tritt A."/>
            <person name="Yoshinaga Y."/>
            <person name="Zwiers L.-H."/>
            <person name="Turgeon B."/>
            <person name="Goodwin S."/>
            <person name="Spatafora J."/>
            <person name="Crous P."/>
            <person name="Grigoriev I."/>
        </authorList>
    </citation>
    <scope>NUCLEOTIDE SEQUENCE</scope>
    <source>
        <strain evidence="3">CBS 133067</strain>
    </source>
</reference>
<keyword evidence="1" id="KW-0175">Coiled coil</keyword>
<feature type="compositionally biased region" description="Polar residues" evidence="2">
    <location>
        <begin position="51"/>
        <end position="66"/>
    </location>
</feature>
<proteinExistence type="predicted"/>
<evidence type="ECO:0000256" key="2">
    <source>
        <dbReference type="SAM" id="MobiDB-lite"/>
    </source>
</evidence>
<accession>A0A9P4IS96</accession>
<dbReference type="AlphaFoldDB" id="A0A9P4IS96"/>
<dbReference type="EMBL" id="ML978121">
    <property type="protein sequence ID" value="KAF2104460.1"/>
    <property type="molecule type" value="Genomic_DNA"/>
</dbReference>
<evidence type="ECO:0000313" key="4">
    <source>
        <dbReference type="Proteomes" id="UP000799772"/>
    </source>
</evidence>
<feature type="coiled-coil region" evidence="1">
    <location>
        <begin position="93"/>
        <end position="185"/>
    </location>
</feature>
<protein>
    <submittedName>
        <fullName evidence="3">Uncharacterized protein</fullName>
    </submittedName>
</protein>
<keyword evidence="4" id="KW-1185">Reference proteome</keyword>
<comment type="caution">
    <text evidence="3">The sequence shown here is derived from an EMBL/GenBank/DDBJ whole genome shotgun (WGS) entry which is preliminary data.</text>
</comment>
<dbReference type="PANTHER" id="PTHR42041">
    <property type="entry name" value="DNA ENDONUCLEASE ACTIVATOR CTP1 C-TERMINAL DOMAIN-CONTAINING PROTEIN"/>
    <property type="match status" value="1"/>
</dbReference>
<dbReference type="PANTHER" id="PTHR42041:SF1">
    <property type="entry name" value="DNA ENDONUCLEASE ACTIVATOR CTP1 C-TERMINAL DOMAIN-CONTAINING PROTEIN"/>
    <property type="match status" value="1"/>
</dbReference>
<name>A0A9P4IS96_9PEZI</name>
<evidence type="ECO:0000256" key="1">
    <source>
        <dbReference type="SAM" id="Coils"/>
    </source>
</evidence>
<sequence length="637" mass="71753">MDPPPPFKFPSSPGTPLFPLSPERVNGTRPPYGANPPQSPSMPEFVKPSEFTLNPSSPTRLSHSRNNSEALVHGMVARFDSLSLKDHQQIHRRDEVAIKRAEMAREMAELELAKVKTEREERESDVRKLREEARRLKREVEEGKDRERKMLKRLEAQADDVERSIKTYEHQKALMEKENRRLRKEAFKSESLLVKTQEELKATRNSLRIAQSGLESEKAKSFRREQDAFTAEYKLVGVQEELTRANERVKVVEEERDALKTSLKEEEVARIAAEGHIALPTSQDDEDDEFDSPKKSPRKNHIDTEDKENVMPKRSVEVKALQEELDTQRRLRQRAEDQIEYMKMECQFLCCSCRVAEQCGSQYVHDNSFSEDMERIRGLVATKPMPYLSDEAMETCPAPESATKISVVPEADDEIANEQPLTAVEYSPTSGTFRSVIRSDELAQSSTERTQLDVIEEVMSDAPQLPPPEEEAADTTVLRNQCETEQMAVSSSDLPSSPMKEATSETTQNSPPQTPHAPHTPKFREVRTVTTTTTIPLTFTPSSTPAPAYQTFAPQTPATIGHPPILKAPMSPFPFSQSPGAALRPDGTLDREAALEQIRLRRGRARSVAMGLSTPKKQMIEGIARRDISAPALKGRC</sequence>
<dbReference type="Proteomes" id="UP000799772">
    <property type="component" value="Unassembled WGS sequence"/>
</dbReference>